<dbReference type="Gene3D" id="4.10.320.10">
    <property type="entry name" value="E3-binding domain"/>
    <property type="match status" value="1"/>
</dbReference>
<evidence type="ECO:0000256" key="8">
    <source>
        <dbReference type="ARBA" id="ARBA00048370"/>
    </source>
</evidence>
<feature type="region of interest" description="Disordered" evidence="10">
    <location>
        <begin position="75"/>
        <end position="139"/>
    </location>
</feature>
<dbReference type="SUPFAM" id="SSF52777">
    <property type="entry name" value="CoA-dependent acyltransferases"/>
    <property type="match status" value="1"/>
</dbReference>
<evidence type="ECO:0000256" key="10">
    <source>
        <dbReference type="SAM" id="MobiDB-lite"/>
    </source>
</evidence>
<comment type="cofactor">
    <cofactor evidence="1 9">
        <name>(R)-lipoate</name>
        <dbReference type="ChEBI" id="CHEBI:83088"/>
    </cofactor>
</comment>
<comment type="catalytic activity">
    <reaction evidence="8">
        <text>N(6)-[(R)-dihydrolipoyl]-L-lysyl-[protein] + acetyl-CoA = N(6)-[(R)-S(8)-acetyldihydrolipoyl]-L-lysyl-[protein] + CoA</text>
        <dbReference type="Rhea" id="RHEA:17017"/>
        <dbReference type="Rhea" id="RHEA-COMP:10475"/>
        <dbReference type="Rhea" id="RHEA-COMP:10478"/>
        <dbReference type="ChEBI" id="CHEBI:57287"/>
        <dbReference type="ChEBI" id="CHEBI:57288"/>
        <dbReference type="ChEBI" id="CHEBI:83100"/>
        <dbReference type="ChEBI" id="CHEBI:83111"/>
        <dbReference type="EC" id="2.3.1.12"/>
    </reaction>
</comment>
<dbReference type="PROSITE" id="PS51826">
    <property type="entry name" value="PSBD"/>
    <property type="match status" value="1"/>
</dbReference>
<comment type="caution">
    <text evidence="13">The sequence shown here is derived from an EMBL/GenBank/DDBJ whole genome shotgun (WGS) entry which is preliminary data.</text>
</comment>
<dbReference type="Proteomes" id="UP000293854">
    <property type="component" value="Unassembled WGS sequence"/>
</dbReference>
<comment type="similarity">
    <text evidence="2 9">Belongs to the 2-oxoacid dehydrogenase family.</text>
</comment>
<dbReference type="InterPro" id="IPR011053">
    <property type="entry name" value="Single_hybrid_motif"/>
</dbReference>
<evidence type="ECO:0000313" key="13">
    <source>
        <dbReference type="EMBL" id="RZI01463.1"/>
    </source>
</evidence>
<dbReference type="Pfam" id="PF00198">
    <property type="entry name" value="2-oxoacid_dh"/>
    <property type="match status" value="1"/>
</dbReference>
<dbReference type="SUPFAM" id="SSF47005">
    <property type="entry name" value="Peripheral subunit-binding domain of 2-oxo acid dehydrogenase complex"/>
    <property type="match status" value="1"/>
</dbReference>
<dbReference type="GO" id="GO:0004742">
    <property type="term" value="F:dihydrolipoyllysine-residue acetyltransferase activity"/>
    <property type="evidence" value="ECO:0007669"/>
    <property type="project" value="UniProtKB-EC"/>
</dbReference>
<dbReference type="Pfam" id="PF02817">
    <property type="entry name" value="E3_binding"/>
    <property type="match status" value="1"/>
</dbReference>
<accession>A0A4Q7CL64</accession>
<dbReference type="EMBL" id="RQTE01000164">
    <property type="protein sequence ID" value="RZI01463.1"/>
    <property type="molecule type" value="Genomic_DNA"/>
</dbReference>
<dbReference type="InterPro" id="IPR004167">
    <property type="entry name" value="PSBD"/>
</dbReference>
<dbReference type="RefSeq" id="WP_130135591.1">
    <property type="nucleotide sequence ID" value="NZ_RQTE01000164.1"/>
</dbReference>
<dbReference type="InterPro" id="IPR000089">
    <property type="entry name" value="Biotin_lipoyl"/>
</dbReference>
<organism evidence="13 14">
    <name type="scientific">Staphylococcus condimenti</name>
    <dbReference type="NCBI Taxonomy" id="70255"/>
    <lineage>
        <taxon>Bacteria</taxon>
        <taxon>Bacillati</taxon>
        <taxon>Bacillota</taxon>
        <taxon>Bacilli</taxon>
        <taxon>Bacillales</taxon>
        <taxon>Staphylococcaceae</taxon>
        <taxon>Staphylococcus</taxon>
    </lineage>
</organism>
<dbReference type="PANTHER" id="PTHR43178:SF5">
    <property type="entry name" value="LIPOAMIDE ACYLTRANSFERASE COMPONENT OF BRANCHED-CHAIN ALPHA-KETO ACID DEHYDROGENASE COMPLEX, MITOCHONDRIAL"/>
    <property type="match status" value="1"/>
</dbReference>
<evidence type="ECO:0000259" key="11">
    <source>
        <dbReference type="PROSITE" id="PS50968"/>
    </source>
</evidence>
<feature type="domain" description="Lipoyl-binding" evidence="11">
    <location>
        <begin position="2"/>
        <end position="77"/>
    </location>
</feature>
<dbReference type="InterPro" id="IPR001078">
    <property type="entry name" value="2-oxoacid_DH_actylTfrase"/>
</dbReference>
<evidence type="ECO:0000256" key="5">
    <source>
        <dbReference type="ARBA" id="ARBA00022823"/>
    </source>
</evidence>
<proteinExistence type="inferred from homology"/>
<keyword evidence="6 9" id="KW-0012">Acyltransferase</keyword>
<feature type="region of interest" description="Disordered" evidence="10">
    <location>
        <begin position="179"/>
        <end position="199"/>
    </location>
</feature>
<evidence type="ECO:0000313" key="14">
    <source>
        <dbReference type="Proteomes" id="UP000293854"/>
    </source>
</evidence>
<dbReference type="SUPFAM" id="SSF51230">
    <property type="entry name" value="Single hybrid motif"/>
    <property type="match status" value="1"/>
</dbReference>
<evidence type="ECO:0000256" key="1">
    <source>
        <dbReference type="ARBA" id="ARBA00001938"/>
    </source>
</evidence>
<dbReference type="PROSITE" id="PS50968">
    <property type="entry name" value="BIOTINYL_LIPOYL"/>
    <property type="match status" value="1"/>
</dbReference>
<comment type="subunit">
    <text evidence="3">Forms a 24-polypeptide structural core with octahedral symmetry.</text>
</comment>
<gene>
    <name evidence="13" type="ORF">EIG99_08790</name>
</gene>
<dbReference type="InterPro" id="IPR036625">
    <property type="entry name" value="E3-bd_dom_sf"/>
</dbReference>
<reference evidence="13 14" key="1">
    <citation type="submission" date="2018-11" db="EMBL/GenBank/DDBJ databases">
        <title>Genomic profiling of Staphylococcus species from a Poultry farm system in KwaZulu-Natal, South Africa.</title>
        <authorList>
            <person name="Amoako D.G."/>
            <person name="Somboro A.M."/>
            <person name="Abia A.L.K."/>
            <person name="Bester L.A."/>
            <person name="Essack S.Y."/>
        </authorList>
    </citation>
    <scope>NUCLEOTIDE SEQUENCE [LARGE SCALE GENOMIC DNA]</scope>
    <source>
        <strain evidence="13 14">SA11</strain>
    </source>
</reference>
<feature type="compositionally biased region" description="Acidic residues" evidence="10">
    <location>
        <begin position="78"/>
        <end position="92"/>
    </location>
</feature>
<protein>
    <recommendedName>
        <fullName evidence="9">Dihydrolipoamide acetyltransferase component of pyruvate dehydrogenase complex</fullName>
        <ecNumber evidence="9">2.3.1.-</ecNumber>
    </recommendedName>
</protein>
<feature type="domain" description="Peripheral subunit-binding (PSBD)" evidence="12">
    <location>
        <begin position="135"/>
        <end position="172"/>
    </location>
</feature>
<dbReference type="PANTHER" id="PTHR43178">
    <property type="entry name" value="DIHYDROLIPOAMIDE ACETYLTRANSFERASE COMPONENT OF PYRUVATE DEHYDROGENASE COMPLEX"/>
    <property type="match status" value="1"/>
</dbReference>
<feature type="compositionally biased region" description="Basic and acidic residues" evidence="10">
    <location>
        <begin position="111"/>
        <end position="120"/>
    </location>
</feature>
<evidence type="ECO:0000256" key="9">
    <source>
        <dbReference type="RuleBase" id="RU003423"/>
    </source>
</evidence>
<evidence type="ECO:0000256" key="4">
    <source>
        <dbReference type="ARBA" id="ARBA00022679"/>
    </source>
</evidence>
<dbReference type="Gene3D" id="3.30.559.10">
    <property type="entry name" value="Chloramphenicol acetyltransferase-like domain"/>
    <property type="match status" value="1"/>
</dbReference>
<comment type="function">
    <text evidence="7">The pyruvate dehydrogenase complex catalyzes the overall conversion of pyruvate to acetyl-CoA and CO(2). It contains multiple copies of three enzymatic components: pyruvate dehydrogenase (E1), dihydrolipoamide acetyltransferase (E2) and lipoamide dehydrogenase (E3).</text>
</comment>
<keyword evidence="5 9" id="KW-0450">Lipoyl</keyword>
<dbReference type="GO" id="GO:0031405">
    <property type="term" value="F:lipoic acid binding"/>
    <property type="evidence" value="ECO:0007669"/>
    <property type="project" value="TreeGrafter"/>
</dbReference>
<dbReference type="InterPro" id="IPR050743">
    <property type="entry name" value="2-oxoacid_DH_E2_comp"/>
</dbReference>
<name>A0A4Q7CL64_9STAP</name>
<evidence type="ECO:0000256" key="6">
    <source>
        <dbReference type="ARBA" id="ARBA00023315"/>
    </source>
</evidence>
<dbReference type="GO" id="GO:0005737">
    <property type="term" value="C:cytoplasm"/>
    <property type="evidence" value="ECO:0007669"/>
    <property type="project" value="TreeGrafter"/>
</dbReference>
<evidence type="ECO:0000256" key="3">
    <source>
        <dbReference type="ARBA" id="ARBA00011484"/>
    </source>
</evidence>
<evidence type="ECO:0000256" key="2">
    <source>
        <dbReference type="ARBA" id="ARBA00007317"/>
    </source>
</evidence>
<dbReference type="Gene3D" id="2.40.50.100">
    <property type="match status" value="1"/>
</dbReference>
<dbReference type="AlphaFoldDB" id="A0A4Q7CL64"/>
<keyword evidence="4 9" id="KW-0808">Transferase</keyword>
<evidence type="ECO:0000259" key="12">
    <source>
        <dbReference type="PROSITE" id="PS51826"/>
    </source>
</evidence>
<sequence>MSTNIMMPKLGMTMKEGTVEEWYVSEGDNISKGDVVASISSEKLTQDIEAPADGTLLKIKVQAGDDTGVKTVIGVIGEEGESIDDGDDDAPETNDTKDDKDEQDQSSSSDSNKDVEKSSDNENEEDEASNQKSIFISPLARKMAEKNDIDIKRVNGTGGNGRITKLDIERVLENGLDKDASAETASTASAQVPSADIGAGLNPMRKRIAQNMRQSQDQTAQLTLHRKVNADELIIFKDKLKKELGDASQDVKLSITALLAKAVVLALQNYKKMNVRYENGELTEYDQVNLGIATSLDDGLMVPVIENADGKSIGALAESIQTLSEKVRNNETDGVPMSGGTFTITNMGASEIEYFTPILNVGEAGILGVGAMQSEVVMQDGNVRQVQRIPFSLTFDHQILDGADAAEFLKILAKYIENPYLLVL</sequence>
<dbReference type="Pfam" id="PF00364">
    <property type="entry name" value="Biotin_lipoyl"/>
    <property type="match status" value="1"/>
</dbReference>
<dbReference type="CDD" id="cd06849">
    <property type="entry name" value="lipoyl_domain"/>
    <property type="match status" value="1"/>
</dbReference>
<dbReference type="InterPro" id="IPR023213">
    <property type="entry name" value="CAT-like_dom_sf"/>
</dbReference>
<evidence type="ECO:0000256" key="7">
    <source>
        <dbReference type="ARBA" id="ARBA00025211"/>
    </source>
</evidence>
<dbReference type="EC" id="2.3.1.-" evidence="9"/>